<dbReference type="GO" id="GO:0016020">
    <property type="term" value="C:membrane"/>
    <property type="evidence" value="ECO:0007669"/>
    <property type="project" value="InterPro"/>
</dbReference>
<gene>
    <name evidence="2" type="ORF">LGLO00237_LOCUS7037</name>
</gene>
<keyword evidence="1" id="KW-1133">Transmembrane helix</keyword>
<dbReference type="GO" id="GO:0006811">
    <property type="term" value="P:monoatomic ion transport"/>
    <property type="evidence" value="ECO:0007669"/>
    <property type="project" value="InterPro"/>
</dbReference>
<dbReference type="InterPro" id="IPR036719">
    <property type="entry name" value="Neuro-gated_channel_TM_sf"/>
</dbReference>
<dbReference type="SUPFAM" id="SSF90112">
    <property type="entry name" value="Neurotransmitter-gated ion-channel transmembrane pore"/>
    <property type="match status" value="1"/>
</dbReference>
<reference evidence="2" key="1">
    <citation type="submission" date="2021-01" db="EMBL/GenBank/DDBJ databases">
        <authorList>
            <person name="Corre E."/>
            <person name="Pelletier E."/>
            <person name="Niang G."/>
            <person name="Scheremetjew M."/>
            <person name="Finn R."/>
            <person name="Kale V."/>
            <person name="Holt S."/>
            <person name="Cochrane G."/>
            <person name="Meng A."/>
            <person name="Brown T."/>
            <person name="Cohen L."/>
        </authorList>
    </citation>
    <scope>NUCLEOTIDE SEQUENCE</scope>
    <source>
        <strain evidence="2">CCCM811</strain>
    </source>
</reference>
<evidence type="ECO:0000313" key="2">
    <source>
        <dbReference type="EMBL" id="CAE0654730.1"/>
    </source>
</evidence>
<feature type="transmembrane region" description="Helical" evidence="1">
    <location>
        <begin position="128"/>
        <end position="147"/>
    </location>
</feature>
<keyword evidence="1" id="KW-0812">Transmembrane</keyword>
<sequence length="168" mass="20003">MFFFVVNEYFPKMGYLTWLHYYTIFTNMYIFGAFFATMALQVIHRKNGGETELAWRERSWKRNASLVSEHQKGVLDDAKSQGTPRDFHPKALEDTPMLGNSSRRDSWQCFPSLYRQPDQYYSQHLNDLIAAGFVVGYIMFNTFMFGIEYHRWANFDMMNPICDEDHWN</sequence>
<evidence type="ECO:0000256" key="1">
    <source>
        <dbReference type="SAM" id="Phobius"/>
    </source>
</evidence>
<dbReference type="AlphaFoldDB" id="A0A7S3YKQ8"/>
<dbReference type="EMBL" id="HBIV01009307">
    <property type="protein sequence ID" value="CAE0654730.1"/>
    <property type="molecule type" value="Transcribed_RNA"/>
</dbReference>
<protein>
    <submittedName>
        <fullName evidence="2">Uncharacterized protein</fullName>
    </submittedName>
</protein>
<organism evidence="2">
    <name type="scientific">Lotharella globosa</name>
    <dbReference type="NCBI Taxonomy" id="91324"/>
    <lineage>
        <taxon>Eukaryota</taxon>
        <taxon>Sar</taxon>
        <taxon>Rhizaria</taxon>
        <taxon>Cercozoa</taxon>
        <taxon>Chlorarachniophyceae</taxon>
        <taxon>Lotharella</taxon>
    </lineage>
</organism>
<name>A0A7S3YKQ8_9EUKA</name>
<feature type="transmembrane region" description="Helical" evidence="1">
    <location>
        <begin position="20"/>
        <end position="40"/>
    </location>
</feature>
<keyword evidence="1" id="KW-0472">Membrane</keyword>
<proteinExistence type="predicted"/>
<accession>A0A7S3YKQ8</accession>